<comment type="caution">
    <text evidence="1">The sequence shown here is derived from an EMBL/GenBank/DDBJ whole genome shotgun (WGS) entry which is preliminary data.</text>
</comment>
<feature type="non-terminal residue" evidence="1">
    <location>
        <position position="1"/>
    </location>
</feature>
<protein>
    <submittedName>
        <fullName evidence="1">27895_t:CDS:1</fullName>
    </submittedName>
</protein>
<accession>A0ACA9S898</accession>
<evidence type="ECO:0000313" key="2">
    <source>
        <dbReference type="Proteomes" id="UP000789920"/>
    </source>
</evidence>
<reference evidence="1" key="1">
    <citation type="submission" date="2021-06" db="EMBL/GenBank/DDBJ databases">
        <authorList>
            <person name="Kallberg Y."/>
            <person name="Tangrot J."/>
            <person name="Rosling A."/>
        </authorList>
    </citation>
    <scope>NUCLEOTIDE SEQUENCE</scope>
    <source>
        <strain evidence="1">MA461A</strain>
    </source>
</reference>
<dbReference type="Proteomes" id="UP000789920">
    <property type="component" value="Unassembled WGS sequence"/>
</dbReference>
<gene>
    <name evidence="1" type="ORF">RPERSI_LOCUS27057</name>
</gene>
<organism evidence="1 2">
    <name type="scientific">Racocetra persica</name>
    <dbReference type="NCBI Taxonomy" id="160502"/>
    <lineage>
        <taxon>Eukaryota</taxon>
        <taxon>Fungi</taxon>
        <taxon>Fungi incertae sedis</taxon>
        <taxon>Mucoromycota</taxon>
        <taxon>Glomeromycotina</taxon>
        <taxon>Glomeromycetes</taxon>
        <taxon>Diversisporales</taxon>
        <taxon>Gigasporaceae</taxon>
        <taxon>Racocetra</taxon>
    </lineage>
</organism>
<evidence type="ECO:0000313" key="1">
    <source>
        <dbReference type="EMBL" id="CAG8827752.1"/>
    </source>
</evidence>
<name>A0ACA9S898_9GLOM</name>
<dbReference type="EMBL" id="CAJVQC010094351">
    <property type="protein sequence ID" value="CAG8827752.1"/>
    <property type="molecule type" value="Genomic_DNA"/>
</dbReference>
<keyword evidence="2" id="KW-1185">Reference proteome</keyword>
<sequence>YSKQEEKQNTSFEGEEESNKTLKQEVLTENLNIDMNQTKETPLPNSEETLTNSEKVREEETINPTMIEEDSEVPNNETLSDVDKENSPIVNASKTTVVETEEPQALNSPLKKRQENFYETKGGANQKGAIQKSS</sequence>
<proteinExistence type="predicted"/>